<organism evidence="8 9">
    <name type="scientific">Coniella lustricola</name>
    <dbReference type="NCBI Taxonomy" id="2025994"/>
    <lineage>
        <taxon>Eukaryota</taxon>
        <taxon>Fungi</taxon>
        <taxon>Dikarya</taxon>
        <taxon>Ascomycota</taxon>
        <taxon>Pezizomycotina</taxon>
        <taxon>Sordariomycetes</taxon>
        <taxon>Sordariomycetidae</taxon>
        <taxon>Diaporthales</taxon>
        <taxon>Schizoparmaceae</taxon>
        <taxon>Coniella</taxon>
    </lineage>
</organism>
<accession>A0A2T2ZZ12</accession>
<evidence type="ECO:0000256" key="2">
    <source>
        <dbReference type="ARBA" id="ARBA00004604"/>
    </source>
</evidence>
<dbReference type="Proteomes" id="UP000241462">
    <property type="component" value="Unassembled WGS sequence"/>
</dbReference>
<keyword evidence="4 6" id="KW-0698">rRNA processing</keyword>
<feature type="compositionally biased region" description="Basic residues" evidence="7">
    <location>
        <begin position="227"/>
        <end position="239"/>
    </location>
</feature>
<feature type="compositionally biased region" description="Basic and acidic residues" evidence="7">
    <location>
        <begin position="15"/>
        <end position="24"/>
    </location>
</feature>
<evidence type="ECO:0000256" key="6">
    <source>
        <dbReference type="PIRNR" id="PIRNR015952"/>
    </source>
</evidence>
<comment type="subunit">
    <text evidence="6">Component of the ribosomal small subunit (SSU) processome.</text>
</comment>
<dbReference type="InParanoid" id="A0A2T2ZZ12"/>
<sequence length="278" mass="31463">MSSLRNSIQRRSHRERGQLKERERLGLLEKHKDYKLRAKDHKKKQTVLKSLRQKATERNEDEFYFGMLSRGKLSTDRLAGGKRWTGTVAGDRGNTALDVDTVRLLKSQDLGYLRTMRNVVAKEVARLEQQAVIAGTFAGIDPNAEDDKDDEDDFDSDEDEAPHVAKSKAKAKKIVFADTASEVAAAVPEQDNDDDDDSDMDVDSDSDKPVTEKDKERARKQENAERLRRKLQAAKKKLRALSNAENELEIQRARMAKTATSAGVTKKGAKIKIRERKR</sequence>
<dbReference type="PANTHER" id="PTHR12838:SF0">
    <property type="entry name" value="U3 SMALL NUCLEOLAR RNA-ASSOCIATED PROTEIN 11-RELATED"/>
    <property type="match status" value="1"/>
</dbReference>
<evidence type="ECO:0000313" key="8">
    <source>
        <dbReference type="EMBL" id="PSR79823.1"/>
    </source>
</evidence>
<keyword evidence="5 6" id="KW-0539">Nucleus</keyword>
<dbReference type="InterPro" id="IPR007144">
    <property type="entry name" value="SSU_processome_Utp11"/>
</dbReference>
<evidence type="ECO:0000256" key="5">
    <source>
        <dbReference type="ARBA" id="ARBA00023242"/>
    </source>
</evidence>
<dbReference type="Pfam" id="PF03998">
    <property type="entry name" value="Utp11"/>
    <property type="match status" value="1"/>
</dbReference>
<dbReference type="GO" id="GO:0006364">
    <property type="term" value="P:rRNA processing"/>
    <property type="evidence" value="ECO:0007669"/>
    <property type="project" value="UniProtKB-UniRule"/>
</dbReference>
<feature type="compositionally biased region" description="Basic and acidic residues" evidence="7">
    <location>
        <begin position="205"/>
        <end position="226"/>
    </location>
</feature>
<feature type="compositionally biased region" description="Acidic residues" evidence="7">
    <location>
        <begin position="190"/>
        <end position="204"/>
    </location>
</feature>
<gene>
    <name evidence="8" type="ORF">BD289DRAFT_375008</name>
</gene>
<comment type="similarity">
    <text evidence="3 6">Belongs to the UTP11 family.</text>
</comment>
<comment type="function">
    <text evidence="1 6">Involved in nucleolar processing of pre-18S ribosomal RNA.</text>
</comment>
<evidence type="ECO:0000256" key="1">
    <source>
        <dbReference type="ARBA" id="ARBA00004099"/>
    </source>
</evidence>
<feature type="compositionally biased region" description="Acidic residues" evidence="7">
    <location>
        <begin position="143"/>
        <end position="160"/>
    </location>
</feature>
<dbReference type="EMBL" id="KZ678553">
    <property type="protein sequence ID" value="PSR79823.1"/>
    <property type="molecule type" value="Genomic_DNA"/>
</dbReference>
<feature type="region of interest" description="Disordered" evidence="7">
    <location>
        <begin position="138"/>
        <end position="240"/>
    </location>
</feature>
<feature type="region of interest" description="Disordered" evidence="7">
    <location>
        <begin position="257"/>
        <end position="278"/>
    </location>
</feature>
<comment type="subcellular location">
    <subcellularLocation>
        <location evidence="2 6">Nucleus</location>
        <location evidence="2 6">Nucleolus</location>
    </subcellularLocation>
</comment>
<dbReference type="PIRSF" id="PIRSF015952">
    <property type="entry name" value="U3snoRNP11"/>
    <property type="match status" value="1"/>
</dbReference>
<proteinExistence type="inferred from homology"/>
<dbReference type="PANTHER" id="PTHR12838">
    <property type="entry name" value="U3 SMALL NUCLEOLAR RNA-ASSOCIATED PROTEIN 11"/>
    <property type="match status" value="1"/>
</dbReference>
<keyword evidence="9" id="KW-1185">Reference proteome</keyword>
<dbReference type="AlphaFoldDB" id="A0A2T2ZZ12"/>
<evidence type="ECO:0000256" key="7">
    <source>
        <dbReference type="SAM" id="MobiDB-lite"/>
    </source>
</evidence>
<evidence type="ECO:0000256" key="4">
    <source>
        <dbReference type="ARBA" id="ARBA00022552"/>
    </source>
</evidence>
<dbReference type="OrthoDB" id="29058at2759"/>
<dbReference type="GO" id="GO:0032040">
    <property type="term" value="C:small-subunit processome"/>
    <property type="evidence" value="ECO:0007669"/>
    <property type="project" value="UniProtKB-UniRule"/>
</dbReference>
<feature type="region of interest" description="Disordered" evidence="7">
    <location>
        <begin position="1"/>
        <end position="24"/>
    </location>
</feature>
<evidence type="ECO:0000313" key="9">
    <source>
        <dbReference type="Proteomes" id="UP000241462"/>
    </source>
</evidence>
<evidence type="ECO:0000256" key="3">
    <source>
        <dbReference type="ARBA" id="ARBA00008105"/>
    </source>
</evidence>
<dbReference type="STRING" id="2025994.A0A2T2ZZ12"/>
<name>A0A2T2ZZ12_9PEZI</name>
<feature type="compositionally biased region" description="Basic residues" evidence="7">
    <location>
        <begin position="267"/>
        <end position="278"/>
    </location>
</feature>
<protein>
    <recommendedName>
        <fullName evidence="6">U3 small nucleolar RNA-associated protein 11</fullName>
        <shortName evidence="6">U3 snoRNA-associated protein 11</shortName>
    </recommendedName>
</protein>
<reference evidence="8 9" key="1">
    <citation type="journal article" date="2018" name="Mycol. Prog.">
        <title>Coniella lustricola, a new species from submerged detritus.</title>
        <authorList>
            <person name="Raudabaugh D.B."/>
            <person name="Iturriaga T."/>
            <person name="Carver A."/>
            <person name="Mondo S."/>
            <person name="Pangilinan J."/>
            <person name="Lipzen A."/>
            <person name="He G."/>
            <person name="Amirebrahimi M."/>
            <person name="Grigoriev I.V."/>
            <person name="Miller A.N."/>
        </authorList>
    </citation>
    <scope>NUCLEOTIDE SEQUENCE [LARGE SCALE GENOMIC DNA]</scope>
    <source>
        <strain evidence="8 9">B22-T-1</strain>
    </source>
</reference>